<reference evidence="1 2" key="1">
    <citation type="journal article" date="2019" name="Nat. Ecol. Evol.">
        <title>Megaphylogeny resolves global patterns of mushroom evolution.</title>
        <authorList>
            <person name="Varga T."/>
            <person name="Krizsan K."/>
            <person name="Foldi C."/>
            <person name="Dima B."/>
            <person name="Sanchez-Garcia M."/>
            <person name="Sanchez-Ramirez S."/>
            <person name="Szollosi G.J."/>
            <person name="Szarkandi J.G."/>
            <person name="Papp V."/>
            <person name="Albert L."/>
            <person name="Andreopoulos W."/>
            <person name="Angelini C."/>
            <person name="Antonin V."/>
            <person name="Barry K.W."/>
            <person name="Bougher N.L."/>
            <person name="Buchanan P."/>
            <person name="Buyck B."/>
            <person name="Bense V."/>
            <person name="Catcheside P."/>
            <person name="Chovatia M."/>
            <person name="Cooper J."/>
            <person name="Damon W."/>
            <person name="Desjardin D."/>
            <person name="Finy P."/>
            <person name="Geml J."/>
            <person name="Haridas S."/>
            <person name="Hughes K."/>
            <person name="Justo A."/>
            <person name="Karasinski D."/>
            <person name="Kautmanova I."/>
            <person name="Kiss B."/>
            <person name="Kocsube S."/>
            <person name="Kotiranta H."/>
            <person name="LaButti K.M."/>
            <person name="Lechner B.E."/>
            <person name="Liimatainen K."/>
            <person name="Lipzen A."/>
            <person name="Lukacs Z."/>
            <person name="Mihaltcheva S."/>
            <person name="Morgado L.N."/>
            <person name="Niskanen T."/>
            <person name="Noordeloos M.E."/>
            <person name="Ohm R.A."/>
            <person name="Ortiz-Santana B."/>
            <person name="Ovrebo C."/>
            <person name="Racz N."/>
            <person name="Riley R."/>
            <person name="Savchenko A."/>
            <person name="Shiryaev A."/>
            <person name="Soop K."/>
            <person name="Spirin V."/>
            <person name="Szebenyi C."/>
            <person name="Tomsovsky M."/>
            <person name="Tulloss R.E."/>
            <person name="Uehling J."/>
            <person name="Grigoriev I.V."/>
            <person name="Vagvolgyi C."/>
            <person name="Papp T."/>
            <person name="Martin F.M."/>
            <person name="Miettinen O."/>
            <person name="Hibbett D.S."/>
            <person name="Nagy L.G."/>
        </authorList>
    </citation>
    <scope>NUCLEOTIDE SEQUENCE [LARGE SCALE GENOMIC DNA]</scope>
    <source>
        <strain evidence="1 2">NL-1719</strain>
    </source>
</reference>
<evidence type="ECO:0000313" key="1">
    <source>
        <dbReference type="EMBL" id="TFK70232.1"/>
    </source>
</evidence>
<name>A0ACD3AXA8_9AGAR</name>
<proteinExistence type="predicted"/>
<dbReference type="EMBL" id="ML208316">
    <property type="protein sequence ID" value="TFK70232.1"/>
    <property type="molecule type" value="Genomic_DNA"/>
</dbReference>
<accession>A0ACD3AXA8</accession>
<evidence type="ECO:0000313" key="2">
    <source>
        <dbReference type="Proteomes" id="UP000308600"/>
    </source>
</evidence>
<dbReference type="Proteomes" id="UP000308600">
    <property type="component" value="Unassembled WGS sequence"/>
</dbReference>
<keyword evidence="2" id="KW-1185">Reference proteome</keyword>
<sequence length="765" mass="84462">MTPPPTLTSLLNSLHTHLQNQTQLLPTLHAQLGLPPSAIEDDLKALERKLMVEVESSVNGRKKEVEQWMEKCEEVENACLQYTRALGGNTKATGSSLGELRKEQNLPKRFEMVSEFQEKLRQMYHTKLEHLATLTNRLNTLARTLGADYFARDVLDPSPAPGKSASDTNKDVTPERFLKLEKELVRGKAEVTKRLTQLSTTLIQIDWLYTELGMSPPALEDLSMSSSSLASSSTSSRPGSSSSSDPFAISTPTPACRGRPITPFLFRDETTTPESEYPRILARFMARLEEADDEALTEGQSVPFGLENVEPTPGLLRWTASLQSSLEDTKRRRESHIQAMYDQLEGLWRRLGVDDVAMDAFVDMHKGSTEETIREYEEELERMLELKRERMGAFIESAREEIVRLWDDLMVGDDERGDFAPFADDEHTEELLSIHEEEIRRLKEERRLKAPLLASIKKYFDICSEEKELAAAASDQTRLLGRGRDPGRLLREEKMRKRVQKEKPRLELDLLNSIPAWEQETGHPFLVNGESILKMLMEIVSAADQENKRRPARAGSVPPRSTTPVNSAQGYVPGTTKTGVVTPAVRPGSSGVSQSLPNKRQKLGDSTSSQRRTTPAGGGRAPLGTNKGGNGRQPSPGARNTRKPSSGNGSSLPRPTPIAMPVPRPGTQHHSLGHGRLPSTVSSAYVAGRSTSVVVSGGYGSSGSRYPSNSKSQLAVNPAGLAKKGSRARRESFRPRQSADGVELGRSTGIAGSRWPTVTEEDEND</sequence>
<gene>
    <name evidence="1" type="ORF">BDN72DRAFT_888069</name>
</gene>
<organism evidence="1 2">
    <name type="scientific">Pluteus cervinus</name>
    <dbReference type="NCBI Taxonomy" id="181527"/>
    <lineage>
        <taxon>Eukaryota</taxon>
        <taxon>Fungi</taxon>
        <taxon>Dikarya</taxon>
        <taxon>Basidiomycota</taxon>
        <taxon>Agaricomycotina</taxon>
        <taxon>Agaricomycetes</taxon>
        <taxon>Agaricomycetidae</taxon>
        <taxon>Agaricales</taxon>
        <taxon>Pluteineae</taxon>
        <taxon>Pluteaceae</taxon>
        <taxon>Pluteus</taxon>
    </lineage>
</organism>
<protein>
    <submittedName>
        <fullName evidence="1">Uncharacterized protein</fullName>
    </submittedName>
</protein>